<gene>
    <name evidence="2" type="ORF">SAMN04488028_102399</name>
</gene>
<feature type="transmembrane region" description="Helical" evidence="1">
    <location>
        <begin position="96"/>
        <end position="113"/>
    </location>
</feature>
<proteinExistence type="predicted"/>
<dbReference type="RefSeq" id="WP_073121363.1">
    <property type="nucleotide sequence ID" value="NZ_FRAA01000002.1"/>
</dbReference>
<protein>
    <submittedName>
        <fullName evidence="2">Uncharacterized membrane protein YhiD, involved in acid resistance</fullName>
    </submittedName>
</protein>
<dbReference type="InterPro" id="IPR032531">
    <property type="entry name" value="DUF4956"/>
</dbReference>
<dbReference type="STRING" id="156994.SAMN04488028_102399"/>
<keyword evidence="3" id="KW-1185">Reference proteome</keyword>
<sequence length="225" mass="25059">MFDVLTDGDFYEFPSFEVALFSILLSFVLSSAISFTYHLTSQGTALSRNFIQAMILSSIVTCMVIMAVGNNVAAGFGIMGAIAIVRFRLRIENPRNIIFIFAALSVGIASGVYGYSIAIAGTLVYCVIAGILYFSPYGSKQLNQEFSLGFLLLTETSEKTMHDFLKEKCQDYRMLSVSSRSRGDRYEFFLTLSTGHSKDTFYTELKAKEGFESIKLERSDNLTQL</sequence>
<evidence type="ECO:0000256" key="1">
    <source>
        <dbReference type="SAM" id="Phobius"/>
    </source>
</evidence>
<organism evidence="2 3">
    <name type="scientific">Reichenbachiella agariperforans</name>
    <dbReference type="NCBI Taxonomy" id="156994"/>
    <lineage>
        <taxon>Bacteria</taxon>
        <taxon>Pseudomonadati</taxon>
        <taxon>Bacteroidota</taxon>
        <taxon>Cytophagia</taxon>
        <taxon>Cytophagales</taxon>
        <taxon>Reichenbachiellaceae</taxon>
        <taxon>Reichenbachiella</taxon>
    </lineage>
</organism>
<accession>A0A1M6NTA9</accession>
<feature type="transmembrane region" description="Helical" evidence="1">
    <location>
        <begin position="119"/>
        <end position="137"/>
    </location>
</feature>
<dbReference type="Pfam" id="PF16316">
    <property type="entry name" value="DUF4956"/>
    <property type="match status" value="1"/>
</dbReference>
<dbReference type="EMBL" id="FRAA01000002">
    <property type="protein sequence ID" value="SHJ98967.1"/>
    <property type="molecule type" value="Genomic_DNA"/>
</dbReference>
<feature type="transmembrane region" description="Helical" evidence="1">
    <location>
        <begin position="72"/>
        <end position="89"/>
    </location>
</feature>
<keyword evidence="1" id="KW-0472">Membrane</keyword>
<evidence type="ECO:0000313" key="3">
    <source>
        <dbReference type="Proteomes" id="UP000184474"/>
    </source>
</evidence>
<dbReference type="Proteomes" id="UP000184474">
    <property type="component" value="Unassembled WGS sequence"/>
</dbReference>
<keyword evidence="1" id="KW-1133">Transmembrane helix</keyword>
<name>A0A1M6NTA9_REIAG</name>
<reference evidence="3" key="1">
    <citation type="submission" date="2016-11" db="EMBL/GenBank/DDBJ databases">
        <authorList>
            <person name="Varghese N."/>
            <person name="Submissions S."/>
        </authorList>
    </citation>
    <scope>NUCLEOTIDE SEQUENCE [LARGE SCALE GENOMIC DNA]</scope>
    <source>
        <strain evidence="3">DSM 26134</strain>
    </source>
</reference>
<keyword evidence="1" id="KW-0812">Transmembrane</keyword>
<evidence type="ECO:0000313" key="2">
    <source>
        <dbReference type="EMBL" id="SHJ98967.1"/>
    </source>
</evidence>
<dbReference type="AlphaFoldDB" id="A0A1M6NTA9"/>
<feature type="transmembrane region" description="Helical" evidence="1">
    <location>
        <begin position="18"/>
        <end position="37"/>
    </location>
</feature>
<feature type="transmembrane region" description="Helical" evidence="1">
    <location>
        <begin position="49"/>
        <end position="66"/>
    </location>
</feature>